<sequence length="92" mass="10053">MDETSSHGCGLACQWLNSRTEFASCLISKFSNLYGTPPNPVELNLKNILQGGIPNEDNTHLASIPYAEEIKDIVFRMGDIKALGPDGMPIVF</sequence>
<reference evidence="1" key="1">
    <citation type="submission" date="2023-07" db="EMBL/GenBank/DDBJ databases">
        <title>draft genome sequence of fig (Ficus carica).</title>
        <authorList>
            <person name="Takahashi T."/>
            <person name="Nishimura K."/>
        </authorList>
    </citation>
    <scope>NUCLEOTIDE SEQUENCE</scope>
</reference>
<evidence type="ECO:0000313" key="1">
    <source>
        <dbReference type="EMBL" id="GMN58712.1"/>
    </source>
</evidence>
<comment type="caution">
    <text evidence="1">The sequence shown here is derived from an EMBL/GenBank/DDBJ whole genome shotgun (WGS) entry which is preliminary data.</text>
</comment>
<dbReference type="AlphaFoldDB" id="A0AA88DNN0"/>
<gene>
    <name evidence="1" type="ORF">TIFTF001_027825</name>
</gene>
<name>A0AA88DNN0_FICCA</name>
<dbReference type="EMBL" id="BTGU01000080">
    <property type="protein sequence ID" value="GMN58712.1"/>
    <property type="molecule type" value="Genomic_DNA"/>
</dbReference>
<keyword evidence="2" id="KW-1185">Reference proteome</keyword>
<dbReference type="Proteomes" id="UP001187192">
    <property type="component" value="Unassembled WGS sequence"/>
</dbReference>
<proteinExistence type="predicted"/>
<protein>
    <submittedName>
        <fullName evidence="1">Uncharacterized protein</fullName>
    </submittedName>
</protein>
<accession>A0AA88DNN0</accession>
<organism evidence="1 2">
    <name type="scientific">Ficus carica</name>
    <name type="common">Common fig</name>
    <dbReference type="NCBI Taxonomy" id="3494"/>
    <lineage>
        <taxon>Eukaryota</taxon>
        <taxon>Viridiplantae</taxon>
        <taxon>Streptophyta</taxon>
        <taxon>Embryophyta</taxon>
        <taxon>Tracheophyta</taxon>
        <taxon>Spermatophyta</taxon>
        <taxon>Magnoliopsida</taxon>
        <taxon>eudicotyledons</taxon>
        <taxon>Gunneridae</taxon>
        <taxon>Pentapetalae</taxon>
        <taxon>rosids</taxon>
        <taxon>fabids</taxon>
        <taxon>Rosales</taxon>
        <taxon>Moraceae</taxon>
        <taxon>Ficeae</taxon>
        <taxon>Ficus</taxon>
    </lineage>
</organism>
<evidence type="ECO:0000313" key="2">
    <source>
        <dbReference type="Proteomes" id="UP001187192"/>
    </source>
</evidence>